<dbReference type="SMART" id="SM00382">
    <property type="entry name" value="AAA"/>
    <property type="match status" value="2"/>
</dbReference>
<dbReference type="InterPro" id="IPR003439">
    <property type="entry name" value="ABC_transporter-like_ATP-bd"/>
</dbReference>
<evidence type="ECO:0000259" key="5">
    <source>
        <dbReference type="PROSITE" id="PS50893"/>
    </source>
</evidence>
<dbReference type="CDD" id="cd03257">
    <property type="entry name" value="ABC_NikE_OppD_transporters"/>
    <property type="match status" value="2"/>
</dbReference>
<keyword evidence="2" id="KW-0813">Transport</keyword>
<organism evidence="6">
    <name type="scientific">uncultured bacterium A1Q1_fos_97</name>
    <dbReference type="NCBI Taxonomy" id="1256593"/>
    <lineage>
        <taxon>Bacteria</taxon>
        <taxon>environmental samples</taxon>
    </lineage>
</organism>
<dbReference type="SUPFAM" id="SSF52540">
    <property type="entry name" value="P-loop containing nucleoside triphosphate hydrolases"/>
    <property type="match status" value="2"/>
</dbReference>
<evidence type="ECO:0000313" key="6">
    <source>
        <dbReference type="EMBL" id="AGC72875.1"/>
    </source>
</evidence>
<comment type="similarity">
    <text evidence="1">Belongs to the ABC transporter superfamily.</text>
</comment>
<dbReference type="EMBL" id="JX649914">
    <property type="protein sequence ID" value="AGC72875.1"/>
    <property type="molecule type" value="Genomic_DNA"/>
</dbReference>
<keyword evidence="4 6" id="KW-0067">ATP-binding</keyword>
<dbReference type="InterPro" id="IPR013563">
    <property type="entry name" value="Oligopep_ABC_C"/>
</dbReference>
<evidence type="ECO:0000256" key="4">
    <source>
        <dbReference type="ARBA" id="ARBA00022840"/>
    </source>
</evidence>
<reference evidence="6" key="1">
    <citation type="submission" date="2012-09" db="EMBL/GenBank/DDBJ databases">
        <title>Metagenomic Characterization of a Microbial Community in Wastewater Detects High Levels of Antibiotic Resistance.</title>
        <authorList>
            <person name="Abrams M."/>
            <person name="Caldwell A."/>
            <person name="Vandaei E."/>
            <person name="Lee W."/>
            <person name="Perrott J."/>
            <person name="Khan S.Y."/>
            <person name="Ta J."/>
            <person name="Romero D."/>
            <person name="Nguyen V."/>
            <person name="Pourmand N."/>
            <person name="Ouverney C.C."/>
        </authorList>
    </citation>
    <scope>NUCLEOTIDE SEQUENCE</scope>
</reference>
<dbReference type="InterPro" id="IPR017871">
    <property type="entry name" value="ABC_transporter-like_CS"/>
</dbReference>
<dbReference type="InterPro" id="IPR003593">
    <property type="entry name" value="AAA+_ATPase"/>
</dbReference>
<feature type="domain" description="ABC transporter" evidence="5">
    <location>
        <begin position="15"/>
        <end position="266"/>
    </location>
</feature>
<dbReference type="GO" id="GO:0055085">
    <property type="term" value="P:transmembrane transport"/>
    <property type="evidence" value="ECO:0007669"/>
    <property type="project" value="UniProtKB-ARBA"/>
</dbReference>
<dbReference type="GO" id="GO:0005524">
    <property type="term" value="F:ATP binding"/>
    <property type="evidence" value="ECO:0007669"/>
    <property type="project" value="UniProtKB-KW"/>
</dbReference>
<dbReference type="FunFam" id="3.40.50.300:FF:000016">
    <property type="entry name" value="Oligopeptide ABC transporter ATP-binding component"/>
    <property type="match status" value="2"/>
</dbReference>
<dbReference type="GO" id="GO:0015833">
    <property type="term" value="P:peptide transport"/>
    <property type="evidence" value="ECO:0007669"/>
    <property type="project" value="InterPro"/>
</dbReference>
<name>L7W2M1_9BACT</name>
<dbReference type="NCBIfam" id="NF008453">
    <property type="entry name" value="PRK11308.1"/>
    <property type="match status" value="2"/>
</dbReference>
<dbReference type="Pfam" id="PF08352">
    <property type="entry name" value="oligo_HPY"/>
    <property type="match status" value="2"/>
</dbReference>
<evidence type="ECO:0000256" key="3">
    <source>
        <dbReference type="ARBA" id="ARBA00022741"/>
    </source>
</evidence>
<dbReference type="NCBIfam" id="NF007739">
    <property type="entry name" value="PRK10419.1"/>
    <property type="match status" value="2"/>
</dbReference>
<sequence length="565" mass="62674">MPEVVQFKTLMENLLEVQNLTIRFGANTVVDGLSFALPKGKTLAIVGESGSGKSMTALALLGLLPTEAQLSVQQLHFQPSTAQGFQLQNCQAKDWQQIRGKAIGMIFQEPMTSLNPLQRCGQQIDEVLRLHLGLNAQQARQRSLEWLVKVKIQDPERIYRSYPHEISGGQKQRVMIAMAMCCNPSLLLADEPTTALDATVQKDIILLMRELQQEFNTAILFISHDLSLVEGLADQVLVMQLGKLVEKGSSQQIFEQAQAPYTKALLSCRPPLDHKVARLATIDDFVENGQKTELKEVAPPKSPVAGTNLLEVKNLSTWFPMQKSWFGKPRQWVKAVQDASFDIKAGQTLGLVGESGSGKTTLGRSLLRLIEPTAGTIHYNGQNIEKIEAEAMRHLRKELQIVFQDPYSSLNPRLPVGLAITEPMKVHGIGSDEQDRVDRCIALLEQVGLQADHFTRYPHEFSGGQRQRLCIARALAVQPRFLVCDEAVSSLDVSVQATVLNLLKDLQAQQGLTYLFISHDLAVVRFMCDDIMVMKDGVIVEKGAAEQVFEAPAHPYTRALLEASR</sequence>
<dbReference type="PROSITE" id="PS00211">
    <property type="entry name" value="ABC_TRANSPORTER_1"/>
    <property type="match status" value="2"/>
</dbReference>
<accession>L7W2M1</accession>
<proteinExistence type="inferred from homology"/>
<evidence type="ECO:0000256" key="1">
    <source>
        <dbReference type="ARBA" id="ARBA00005417"/>
    </source>
</evidence>
<protein>
    <submittedName>
        <fullName evidence="6">Oligopeptide transport ATP-binding protein OppD</fullName>
    </submittedName>
</protein>
<dbReference type="InterPro" id="IPR050319">
    <property type="entry name" value="ABC_transp_ATP-bind"/>
</dbReference>
<dbReference type="GO" id="GO:0016887">
    <property type="term" value="F:ATP hydrolysis activity"/>
    <property type="evidence" value="ECO:0007669"/>
    <property type="project" value="InterPro"/>
</dbReference>
<dbReference type="PANTHER" id="PTHR43776:SF7">
    <property type="entry name" value="D,D-DIPEPTIDE TRANSPORT ATP-BINDING PROTEIN DDPF-RELATED"/>
    <property type="match status" value="1"/>
</dbReference>
<dbReference type="Pfam" id="PF00005">
    <property type="entry name" value="ABC_tran"/>
    <property type="match status" value="2"/>
</dbReference>
<evidence type="ECO:0000256" key="2">
    <source>
        <dbReference type="ARBA" id="ARBA00022448"/>
    </source>
</evidence>
<keyword evidence="3" id="KW-0547">Nucleotide-binding</keyword>
<dbReference type="PANTHER" id="PTHR43776">
    <property type="entry name" value="TRANSPORT ATP-BINDING PROTEIN"/>
    <property type="match status" value="1"/>
</dbReference>
<dbReference type="AlphaFoldDB" id="L7W2M1"/>
<dbReference type="InterPro" id="IPR027417">
    <property type="entry name" value="P-loop_NTPase"/>
</dbReference>
<feature type="domain" description="ABC transporter" evidence="5">
    <location>
        <begin position="310"/>
        <end position="561"/>
    </location>
</feature>
<dbReference type="PROSITE" id="PS50893">
    <property type="entry name" value="ABC_TRANSPORTER_2"/>
    <property type="match status" value="2"/>
</dbReference>
<dbReference type="Gene3D" id="3.40.50.300">
    <property type="entry name" value="P-loop containing nucleotide triphosphate hydrolases"/>
    <property type="match status" value="2"/>
</dbReference>